<dbReference type="AlphaFoldDB" id="A0A2I2KM39"/>
<sequence>MLMVPALSRLPEAPGLVGQDGYFVVHAPRQTGKTTALRALAAELTESGQCAALYFSCEIGEAAGDDFRAAERSILQEIRDRADAALPESLRPPAWPDLLAENPLRRSLSAWARVCPRPLVLFFDEVDALRGRSLISVLRQLRAGFSERPETFPASVALCGLRDVREYKAASGGDSTRLGSASPFNIKVKSLRLGDFTPLEVRDLYGQHTADTGQDFTEEAVRRAIELTAGQPWLVNALAREVVEEMRVPTSEPITAEHVEQAKEQLIQARATHLDSLAATLAEPRVRRVLEPVLAGTLVNLDTYDDDLTYVRDLGLIAPRNPVRIANPIYREVIARVLTDGVEAVVFADPRSFVLPDGRFDMTTMLAEFSRFWVENGEILASGRRYPEAASQLVLMSFLQRVVNGGGYVDREYRIGRGRIDLLIRWPYYGPDATRCWQREALELKVRRAGESDPLQRGLAQLDGYLDRLGLEHGVLVIFDARPEAPPITERTSTTAVTSPAGRSITLLRA</sequence>
<organism evidence="1 2">
    <name type="scientific">Frankia canadensis</name>
    <dbReference type="NCBI Taxonomy" id="1836972"/>
    <lineage>
        <taxon>Bacteria</taxon>
        <taxon>Bacillati</taxon>
        <taxon>Actinomycetota</taxon>
        <taxon>Actinomycetes</taxon>
        <taxon>Frankiales</taxon>
        <taxon>Frankiaceae</taxon>
        <taxon>Frankia</taxon>
    </lineage>
</organism>
<dbReference type="Gene3D" id="3.40.50.300">
    <property type="entry name" value="P-loop containing nucleotide triphosphate hydrolases"/>
    <property type="match status" value="1"/>
</dbReference>
<accession>A0A2I2KM39</accession>
<reference evidence="1 2" key="1">
    <citation type="submission" date="2017-06" db="EMBL/GenBank/DDBJ databases">
        <authorList>
            <person name="Kim H.J."/>
            <person name="Triplett B.A."/>
        </authorList>
    </citation>
    <scope>NUCLEOTIDE SEQUENCE [LARGE SCALE GENOMIC DNA]</scope>
    <source>
        <strain evidence="1">FRACA_ARgP5</strain>
    </source>
</reference>
<keyword evidence="2" id="KW-1185">Reference proteome</keyword>
<evidence type="ECO:0000313" key="1">
    <source>
        <dbReference type="EMBL" id="SNQ46722.1"/>
    </source>
</evidence>
<dbReference type="SUPFAM" id="SSF52540">
    <property type="entry name" value="P-loop containing nucleoside triphosphate hydrolases"/>
    <property type="match status" value="1"/>
</dbReference>
<proteinExistence type="predicted"/>
<dbReference type="EMBL" id="FZMO01000060">
    <property type="protein sequence ID" value="SNQ46722.1"/>
    <property type="molecule type" value="Genomic_DNA"/>
</dbReference>
<gene>
    <name evidence="1" type="ORF">FRACA_1520001</name>
</gene>
<dbReference type="Proteomes" id="UP000234331">
    <property type="component" value="Unassembled WGS sequence"/>
</dbReference>
<protein>
    <submittedName>
        <fullName evidence="1">ATPase AAA</fullName>
    </submittedName>
</protein>
<evidence type="ECO:0000313" key="2">
    <source>
        <dbReference type="Proteomes" id="UP000234331"/>
    </source>
</evidence>
<name>A0A2I2KM39_9ACTN</name>
<dbReference type="InterPro" id="IPR027417">
    <property type="entry name" value="P-loop_NTPase"/>
</dbReference>